<dbReference type="InterPro" id="IPR058031">
    <property type="entry name" value="AAA_lid_NorR"/>
</dbReference>
<evidence type="ECO:0000256" key="2">
    <source>
        <dbReference type="ARBA" id="ARBA00022840"/>
    </source>
</evidence>
<dbReference type="GO" id="GO:0000160">
    <property type="term" value="P:phosphorelay signal transduction system"/>
    <property type="evidence" value="ECO:0007669"/>
    <property type="project" value="InterPro"/>
</dbReference>
<dbReference type="InterPro" id="IPR002078">
    <property type="entry name" value="Sigma_54_int"/>
</dbReference>
<evidence type="ECO:0000256" key="1">
    <source>
        <dbReference type="ARBA" id="ARBA00022741"/>
    </source>
</evidence>
<keyword evidence="3" id="KW-0805">Transcription regulation</keyword>
<evidence type="ECO:0000256" key="4">
    <source>
        <dbReference type="ARBA" id="ARBA00023163"/>
    </source>
</evidence>
<dbReference type="Gene3D" id="3.40.50.300">
    <property type="entry name" value="P-loop containing nucleotide triphosphate hydrolases"/>
    <property type="match status" value="1"/>
</dbReference>
<dbReference type="GO" id="GO:0006355">
    <property type="term" value="P:regulation of DNA-templated transcription"/>
    <property type="evidence" value="ECO:0007669"/>
    <property type="project" value="InterPro"/>
</dbReference>
<dbReference type="CDD" id="cd00009">
    <property type="entry name" value="AAA"/>
    <property type="match status" value="1"/>
</dbReference>
<feature type="domain" description="Sigma-54 factor interaction" evidence="5">
    <location>
        <begin position="136"/>
        <end position="353"/>
    </location>
</feature>
<evidence type="ECO:0000259" key="5">
    <source>
        <dbReference type="PROSITE" id="PS50045"/>
    </source>
</evidence>
<dbReference type="Pfam" id="PF00072">
    <property type="entry name" value="Response_reg"/>
    <property type="match status" value="1"/>
</dbReference>
<evidence type="ECO:0000313" key="7">
    <source>
        <dbReference type="EMBL" id="VAW33780.1"/>
    </source>
</evidence>
<dbReference type="InterPro" id="IPR011006">
    <property type="entry name" value="CheY-like_superfamily"/>
</dbReference>
<keyword evidence="1" id="KW-0547">Nucleotide-binding</keyword>
<dbReference type="AlphaFoldDB" id="A0A3B0UYP2"/>
<dbReference type="PRINTS" id="PR01590">
    <property type="entry name" value="HTHFIS"/>
</dbReference>
<accession>A0A3B0UYP2</accession>
<dbReference type="PROSITE" id="PS50045">
    <property type="entry name" value="SIGMA54_INTERACT_4"/>
    <property type="match status" value="1"/>
</dbReference>
<dbReference type="Gene3D" id="3.40.50.2300">
    <property type="match status" value="1"/>
</dbReference>
<dbReference type="Gene3D" id="1.10.8.60">
    <property type="match status" value="1"/>
</dbReference>
<organism evidence="7">
    <name type="scientific">hydrothermal vent metagenome</name>
    <dbReference type="NCBI Taxonomy" id="652676"/>
    <lineage>
        <taxon>unclassified sequences</taxon>
        <taxon>metagenomes</taxon>
        <taxon>ecological metagenomes</taxon>
    </lineage>
</organism>
<dbReference type="InterPro" id="IPR001789">
    <property type="entry name" value="Sig_transdc_resp-reg_receiver"/>
</dbReference>
<dbReference type="InterPro" id="IPR027417">
    <property type="entry name" value="P-loop_NTPase"/>
</dbReference>
<sequence length="431" mass="48297">MSNIQILVVDDEPDILQLLKISLARMGLTVFTAATIGAAKSELDKTTFHFCLTDMKLPDGNGLELVEYVNRKYPNTPIAVITAYGTINHAVEALKKGAFDFITKPISIQVLRNLVANAIKASSSPQQIDIQATTRLPGYSNYIHEMNATIKKLAKSQSAVTIHGPVCTSKKTIAKCIHNLSHRRSNKFYHFDCIEDHQEITELFGDNSQNGLLAEANGSTLFLENIGGMSLVVQNKLLHILNSKKIDLENGEQLDLDIRFISSCCDDLEQKIKLGGFKQPLYDRLCVIKIVTEPLIQHKEDIPGLCKVILKEYSEQWQQLPCKIDSAALNTLCLYDYPGNMLELKNILERAANLCDNNIIRESDLGFDDEQQPALLSQRHNKNLEEYIEEIEVQEITNALKLTNNNKTAAAKVLGISFRALRYRIKKLGID</sequence>
<dbReference type="Pfam" id="PF25601">
    <property type="entry name" value="AAA_lid_14"/>
    <property type="match status" value="1"/>
</dbReference>
<dbReference type="PANTHER" id="PTHR32071:SF100">
    <property type="entry name" value="RESPONSE REGULATOR PROTEIN PILR"/>
    <property type="match status" value="1"/>
</dbReference>
<evidence type="ECO:0000256" key="3">
    <source>
        <dbReference type="ARBA" id="ARBA00023015"/>
    </source>
</evidence>
<evidence type="ECO:0000259" key="6">
    <source>
        <dbReference type="PROSITE" id="PS50110"/>
    </source>
</evidence>
<reference evidence="7" key="1">
    <citation type="submission" date="2018-06" db="EMBL/GenBank/DDBJ databases">
        <authorList>
            <person name="Zhirakovskaya E."/>
        </authorList>
    </citation>
    <scope>NUCLEOTIDE SEQUENCE</scope>
</reference>
<dbReference type="SUPFAM" id="SSF52540">
    <property type="entry name" value="P-loop containing nucleoside triphosphate hydrolases"/>
    <property type="match status" value="1"/>
</dbReference>
<protein>
    <submittedName>
        <fullName evidence="7">Type IV fimbriae expression regulatory protein PilR</fullName>
    </submittedName>
</protein>
<dbReference type="Gene3D" id="1.10.10.60">
    <property type="entry name" value="Homeodomain-like"/>
    <property type="match status" value="1"/>
</dbReference>
<proteinExistence type="predicted"/>
<dbReference type="InterPro" id="IPR002197">
    <property type="entry name" value="HTH_Fis"/>
</dbReference>
<gene>
    <name evidence="7" type="ORF">MNBD_GAMMA01-2232</name>
</gene>
<dbReference type="GO" id="GO:0043565">
    <property type="term" value="F:sequence-specific DNA binding"/>
    <property type="evidence" value="ECO:0007669"/>
    <property type="project" value="InterPro"/>
</dbReference>
<dbReference type="SUPFAM" id="SSF46689">
    <property type="entry name" value="Homeodomain-like"/>
    <property type="match status" value="1"/>
</dbReference>
<keyword evidence="2" id="KW-0067">ATP-binding</keyword>
<dbReference type="Pfam" id="PF00158">
    <property type="entry name" value="Sigma54_activat"/>
    <property type="match status" value="1"/>
</dbReference>
<dbReference type="InterPro" id="IPR009057">
    <property type="entry name" value="Homeodomain-like_sf"/>
</dbReference>
<dbReference type="PANTHER" id="PTHR32071">
    <property type="entry name" value="TRANSCRIPTIONAL REGULATORY PROTEIN"/>
    <property type="match status" value="1"/>
</dbReference>
<dbReference type="SMART" id="SM00448">
    <property type="entry name" value="REC"/>
    <property type="match status" value="1"/>
</dbReference>
<dbReference type="Pfam" id="PF02954">
    <property type="entry name" value="HTH_8"/>
    <property type="match status" value="1"/>
</dbReference>
<feature type="domain" description="Response regulatory" evidence="6">
    <location>
        <begin position="5"/>
        <end position="119"/>
    </location>
</feature>
<dbReference type="GO" id="GO:0005524">
    <property type="term" value="F:ATP binding"/>
    <property type="evidence" value="ECO:0007669"/>
    <property type="project" value="UniProtKB-KW"/>
</dbReference>
<dbReference type="PROSITE" id="PS50110">
    <property type="entry name" value="RESPONSE_REGULATORY"/>
    <property type="match status" value="1"/>
</dbReference>
<dbReference type="EMBL" id="UOEW01000042">
    <property type="protein sequence ID" value="VAW33780.1"/>
    <property type="molecule type" value="Genomic_DNA"/>
</dbReference>
<name>A0A3B0UYP2_9ZZZZ</name>
<dbReference type="SUPFAM" id="SSF52172">
    <property type="entry name" value="CheY-like"/>
    <property type="match status" value="1"/>
</dbReference>
<keyword evidence="4" id="KW-0804">Transcription</keyword>